<dbReference type="PANTHER" id="PTHR12733:SF3">
    <property type="entry name" value="ATP SYNTHASE F(0) COMPLEX SUBUNIT B1, MITOCHONDRIAL"/>
    <property type="match status" value="1"/>
</dbReference>
<keyword evidence="6 8" id="KW-0496">Mitochondrion</keyword>
<keyword evidence="3 8" id="KW-0375">Hydrogen ion transport</keyword>
<name>A0A138ZZZ3_GONPJ</name>
<evidence type="ECO:0000256" key="1">
    <source>
        <dbReference type="ARBA" id="ARBA00022448"/>
    </source>
</evidence>
<accession>A0A138ZZZ3</accession>
<dbReference type="InterPro" id="IPR008688">
    <property type="entry name" value="ATP_synth_Bsub_B/MI25"/>
</dbReference>
<dbReference type="PANTHER" id="PTHR12733">
    <property type="entry name" value="MITOCHONDRIAL ATP SYNTHASE B CHAIN"/>
    <property type="match status" value="1"/>
</dbReference>
<evidence type="ECO:0000256" key="5">
    <source>
        <dbReference type="ARBA" id="ARBA00023065"/>
    </source>
</evidence>
<evidence type="ECO:0000256" key="7">
    <source>
        <dbReference type="ARBA" id="ARBA00023136"/>
    </source>
</evidence>
<feature type="non-terminal residue" evidence="9">
    <location>
        <position position="1"/>
    </location>
</feature>
<dbReference type="SUPFAM" id="SSF161060">
    <property type="entry name" value="ATP synthase B chain-like"/>
    <property type="match status" value="1"/>
</dbReference>
<protein>
    <recommendedName>
        <fullName evidence="8">ATP synthase subunit 4</fullName>
    </recommendedName>
</protein>
<dbReference type="OMA" id="PFTNMAN"/>
<dbReference type="GO" id="GO:0046961">
    <property type="term" value="F:proton-transporting ATPase activity, rotational mechanism"/>
    <property type="evidence" value="ECO:0007669"/>
    <property type="project" value="EnsemblFungi"/>
</dbReference>
<feature type="non-terminal residue" evidence="9">
    <location>
        <position position="198"/>
    </location>
</feature>
<keyword evidence="5 8" id="KW-0406">Ion transport</keyword>
<evidence type="ECO:0000256" key="6">
    <source>
        <dbReference type="ARBA" id="ARBA00023128"/>
    </source>
</evidence>
<dbReference type="STRING" id="1344416.A0A138ZZZ3"/>
<dbReference type="GO" id="GO:0045259">
    <property type="term" value="C:proton-transporting ATP synthase complex"/>
    <property type="evidence" value="ECO:0007669"/>
    <property type="project" value="UniProtKB-KW"/>
</dbReference>
<dbReference type="Gene3D" id="1.20.5.2210">
    <property type="match status" value="1"/>
</dbReference>
<keyword evidence="1 8" id="KW-0813">Transport</keyword>
<dbReference type="Proteomes" id="UP000070544">
    <property type="component" value="Unassembled WGS sequence"/>
</dbReference>
<keyword evidence="4 8" id="KW-0999">Mitochondrion inner membrane</keyword>
<dbReference type="OrthoDB" id="67388at2759"/>
<dbReference type="GO" id="GO:0005743">
    <property type="term" value="C:mitochondrial inner membrane"/>
    <property type="evidence" value="ECO:0007669"/>
    <property type="project" value="UniProtKB-SubCell"/>
</dbReference>
<evidence type="ECO:0000313" key="9">
    <source>
        <dbReference type="EMBL" id="KXS10080.1"/>
    </source>
</evidence>
<dbReference type="GO" id="GO:0065003">
    <property type="term" value="P:protein-containing complex assembly"/>
    <property type="evidence" value="ECO:0007669"/>
    <property type="project" value="EnsemblFungi"/>
</dbReference>
<evidence type="ECO:0000256" key="4">
    <source>
        <dbReference type="ARBA" id="ARBA00022792"/>
    </source>
</evidence>
<proteinExistence type="inferred from homology"/>
<evidence type="ECO:0000256" key="2">
    <source>
        <dbReference type="ARBA" id="ARBA00022547"/>
    </source>
</evidence>
<organism evidence="9 10">
    <name type="scientific">Gonapodya prolifera (strain JEL478)</name>
    <name type="common">Monoblepharis prolifera</name>
    <dbReference type="NCBI Taxonomy" id="1344416"/>
    <lineage>
        <taxon>Eukaryota</taxon>
        <taxon>Fungi</taxon>
        <taxon>Fungi incertae sedis</taxon>
        <taxon>Chytridiomycota</taxon>
        <taxon>Chytridiomycota incertae sedis</taxon>
        <taxon>Monoblepharidomycetes</taxon>
        <taxon>Monoblepharidales</taxon>
        <taxon>Gonapodyaceae</taxon>
        <taxon>Gonapodya</taxon>
    </lineage>
</organism>
<gene>
    <name evidence="9" type="ORF">M427DRAFT_89454</name>
</gene>
<evidence type="ECO:0000256" key="3">
    <source>
        <dbReference type="ARBA" id="ARBA00022781"/>
    </source>
</evidence>
<reference evidence="9 10" key="1">
    <citation type="journal article" date="2015" name="Genome Biol. Evol.">
        <title>Phylogenomic analyses indicate that early fungi evolved digesting cell walls of algal ancestors of land plants.</title>
        <authorList>
            <person name="Chang Y."/>
            <person name="Wang S."/>
            <person name="Sekimoto S."/>
            <person name="Aerts A.L."/>
            <person name="Choi C."/>
            <person name="Clum A."/>
            <person name="LaButti K.M."/>
            <person name="Lindquist E.A."/>
            <person name="Yee Ngan C."/>
            <person name="Ohm R.A."/>
            <person name="Salamov A.A."/>
            <person name="Grigoriev I.V."/>
            <person name="Spatafora J.W."/>
            <person name="Berbee M.L."/>
        </authorList>
    </citation>
    <scope>NUCLEOTIDE SEQUENCE [LARGE SCALE GENOMIC DNA]</scope>
    <source>
        <strain evidence="9 10">JEL478</strain>
    </source>
</reference>
<sequence length="198" mass="22542">KPSPEQVALNLVNLAPGKTLAHKAGFISVAASITAYIVSKEVYIFDVETLEAIPMLGAFTVAYLNLKDMFIQILEDQKKRIRDVLSKAREDHKAVVEERLEHVSKLGDVVGVTKNLYEVSREIARMEAEAYELKQQVALQTEVRSTLEAWVRYEASVRERRQREVAQYVIDRVKAELESPDAQDAILKQALRDVEREF</sequence>
<keyword evidence="10" id="KW-1185">Reference proteome</keyword>
<dbReference type="InterPro" id="IPR013837">
    <property type="entry name" value="ATP_synth_F0_suB"/>
</dbReference>
<comment type="function">
    <text evidence="8">Subunit b, of the mitochondrial membrane ATP synthase complex (F(1)F(0) ATP synthase or Complex V) that produces ATP from ADP in the presence of a proton gradient across the membrane which is generated by electron transport complexes of the respiratory chain. ATP synthase complex consist of a soluble F(1) head domain - the catalytic core - and a membrane F(1) domain - the membrane proton channel. These two domains are linked by a central stalk rotating inside the F(1) region and a stationary peripheral stalk. During catalysis, ATP synthesis in the catalytic domain of F(1) is coupled via a rotary mechanism of the central stalk subunits to proton translocation. In vivo, can only synthesize ATP although its ATP hydrolase activity can be activated artificially in vitro. Part of the complex F(0) domain. Part of the complex F(0) domain and the peripheric stalk, which acts as a stator to hold the catalytic alpha(3)beta(3) subcomplex and subunit a/ATP6 static relative to the rotary elements.</text>
</comment>
<dbReference type="AlphaFoldDB" id="A0A138ZZZ3"/>
<dbReference type="Pfam" id="PF05405">
    <property type="entry name" value="Mt_ATP-synt_B"/>
    <property type="match status" value="1"/>
</dbReference>
<comment type="subunit">
    <text evidence="8">F-type ATPases have 2 components, CF(1) - the catalytic core - and CF(0) - the membrane proton channel. In yeast, the dimeric form of ATP synthase consists of 17 polypeptides: alpha, beta, gamma, delta, epsilon, 4 (B), 5 (OSCP), 6 (A), 8, 9 (C), d, E (Tim11), f, g, h, i/j and k.</text>
</comment>
<keyword evidence="2 8" id="KW-0138">CF(0)</keyword>
<comment type="similarity">
    <text evidence="8">Belongs to the eukaryotic ATPase B chain family.</text>
</comment>
<dbReference type="GO" id="GO:0046933">
    <property type="term" value="F:proton-transporting ATP synthase activity, rotational mechanism"/>
    <property type="evidence" value="ECO:0007669"/>
    <property type="project" value="EnsemblFungi"/>
</dbReference>
<comment type="subcellular location">
    <subcellularLocation>
        <location evidence="8">Mitochondrion</location>
    </subcellularLocation>
    <subcellularLocation>
        <location evidence="8">Mitochondrion inner membrane</location>
    </subcellularLocation>
</comment>
<keyword evidence="7 8" id="KW-0472">Membrane</keyword>
<evidence type="ECO:0000313" key="10">
    <source>
        <dbReference type="Proteomes" id="UP000070544"/>
    </source>
</evidence>
<dbReference type="EMBL" id="KQ965838">
    <property type="protein sequence ID" value="KXS10080.1"/>
    <property type="molecule type" value="Genomic_DNA"/>
</dbReference>
<evidence type="ECO:0000256" key="8">
    <source>
        <dbReference type="RuleBase" id="RU368017"/>
    </source>
</evidence>